<dbReference type="EMBL" id="BAABLV010000019">
    <property type="protein sequence ID" value="GAA4895795.1"/>
    <property type="molecule type" value="Genomic_DNA"/>
</dbReference>
<reference evidence="2" key="1">
    <citation type="journal article" date="2019" name="Int. J. Syst. Evol. Microbiol.">
        <title>The Global Catalogue of Microorganisms (GCM) 10K type strain sequencing project: providing services to taxonomists for standard genome sequencing and annotation.</title>
        <authorList>
            <consortium name="The Broad Institute Genomics Platform"/>
            <consortium name="The Broad Institute Genome Sequencing Center for Infectious Disease"/>
            <person name="Wu L."/>
            <person name="Ma J."/>
        </authorList>
    </citation>
    <scope>NUCLEOTIDE SEQUENCE [LARGE SCALE GENOMIC DNA]</scope>
    <source>
        <strain evidence="2">JCM 19125</strain>
    </source>
</reference>
<sequence length="75" mass="8357">MRPAVGGHTIGSEETRFLHLRWKTSGRCERGAAKLAVEIDQSRATRADCFQLGGVHEDEVETALAHWSTDPWNPL</sequence>
<accession>A0ABP9F8N5</accession>
<gene>
    <name evidence="1" type="ORF">GCM10025789_11720</name>
</gene>
<dbReference type="RefSeq" id="WP_345580375.1">
    <property type="nucleotide sequence ID" value="NZ_BAABLV010000019.1"/>
</dbReference>
<proteinExistence type="predicted"/>
<organism evidence="1 2">
    <name type="scientific">Tessaracoccus lubricantis</name>
    <dbReference type="NCBI Taxonomy" id="545543"/>
    <lineage>
        <taxon>Bacteria</taxon>
        <taxon>Bacillati</taxon>
        <taxon>Actinomycetota</taxon>
        <taxon>Actinomycetes</taxon>
        <taxon>Propionibacteriales</taxon>
        <taxon>Propionibacteriaceae</taxon>
        <taxon>Tessaracoccus</taxon>
    </lineage>
</organism>
<dbReference type="Proteomes" id="UP001501521">
    <property type="component" value="Unassembled WGS sequence"/>
</dbReference>
<evidence type="ECO:0000313" key="2">
    <source>
        <dbReference type="Proteomes" id="UP001501521"/>
    </source>
</evidence>
<name>A0ABP9F8N5_9ACTN</name>
<keyword evidence="2" id="KW-1185">Reference proteome</keyword>
<comment type="caution">
    <text evidence="1">The sequence shown here is derived from an EMBL/GenBank/DDBJ whole genome shotgun (WGS) entry which is preliminary data.</text>
</comment>
<protein>
    <submittedName>
        <fullName evidence="1">Uncharacterized protein</fullName>
    </submittedName>
</protein>
<evidence type="ECO:0000313" key="1">
    <source>
        <dbReference type="EMBL" id="GAA4895795.1"/>
    </source>
</evidence>